<reference evidence="4" key="1">
    <citation type="journal article" date="2019" name="Int. J. Syst. Evol. Microbiol.">
        <title>The Global Catalogue of Microorganisms (GCM) 10K type strain sequencing project: providing services to taxonomists for standard genome sequencing and annotation.</title>
        <authorList>
            <consortium name="The Broad Institute Genomics Platform"/>
            <consortium name="The Broad Institute Genome Sequencing Center for Infectious Disease"/>
            <person name="Wu L."/>
            <person name="Ma J."/>
        </authorList>
    </citation>
    <scope>NUCLEOTIDE SEQUENCE [LARGE SCALE GENOMIC DNA]</scope>
    <source>
        <strain evidence="4">CGMCC 4.7139</strain>
    </source>
</reference>
<dbReference type="RefSeq" id="WP_381197371.1">
    <property type="nucleotide sequence ID" value="NZ_JBHSFE010000014.1"/>
</dbReference>
<feature type="domain" description="Bacterial CdiA-CT RNAse A" evidence="2">
    <location>
        <begin position="395"/>
        <end position="526"/>
    </location>
</feature>
<evidence type="ECO:0000259" key="2">
    <source>
        <dbReference type="Pfam" id="PF18431"/>
    </source>
</evidence>
<name>A0ABV9G6M9_9ACTN</name>
<evidence type="ECO:0000313" key="3">
    <source>
        <dbReference type="EMBL" id="MFC4609971.1"/>
    </source>
</evidence>
<accession>A0ABV9G6M9</accession>
<protein>
    <submittedName>
        <fullName evidence="3">RNase A-like domain-containing protein</fullName>
    </submittedName>
</protein>
<proteinExistence type="predicted"/>
<keyword evidence="4" id="KW-1185">Reference proteome</keyword>
<organism evidence="3 4">
    <name type="scientific">Streptomyces maoxianensis</name>
    <dbReference type="NCBI Taxonomy" id="1459942"/>
    <lineage>
        <taxon>Bacteria</taxon>
        <taxon>Bacillati</taxon>
        <taxon>Actinomycetota</taxon>
        <taxon>Actinomycetes</taxon>
        <taxon>Kitasatosporales</taxon>
        <taxon>Streptomycetaceae</taxon>
        <taxon>Streptomyces</taxon>
    </lineage>
</organism>
<comment type="caution">
    <text evidence="3">The sequence shown here is derived from an EMBL/GenBank/DDBJ whole genome shotgun (WGS) entry which is preliminary data.</text>
</comment>
<evidence type="ECO:0000256" key="1">
    <source>
        <dbReference type="SAM" id="MobiDB-lite"/>
    </source>
</evidence>
<dbReference type="InterPro" id="IPR041436">
    <property type="entry name" value="RNAse_A_bac"/>
</dbReference>
<dbReference type="Pfam" id="PF18431">
    <property type="entry name" value="RNAse_A_bac"/>
    <property type="match status" value="1"/>
</dbReference>
<dbReference type="EMBL" id="JBHSFE010000014">
    <property type="protein sequence ID" value="MFC4609971.1"/>
    <property type="molecule type" value="Genomic_DNA"/>
</dbReference>
<feature type="region of interest" description="Disordered" evidence="1">
    <location>
        <begin position="208"/>
        <end position="228"/>
    </location>
</feature>
<gene>
    <name evidence="3" type="ORF">ACFO9E_19465</name>
</gene>
<evidence type="ECO:0000313" key="4">
    <source>
        <dbReference type="Proteomes" id="UP001595993"/>
    </source>
</evidence>
<dbReference type="Proteomes" id="UP001595993">
    <property type="component" value="Unassembled WGS sequence"/>
</dbReference>
<dbReference type="CDD" id="cd20684">
    <property type="entry name" value="CdiA-CT_Yk_RNaseA-like"/>
    <property type="match status" value="1"/>
</dbReference>
<sequence length="527" mass="57519">MTLVDALNKYTQSAGTGSGADSFADAYKQVVEKFLEAWGKGVVSIGGAAVGLTVTANNYGQADWDARGRKGRQPVKKPEPVVINKIPPYGPVNDIKWTGTGEDADSWAISGVMGEFPDFLADVIRPAVEHGLRLGKVHEITPGAKAEDLRGMAVAWRAVAKDAKKSADELTDSIAYLTDPQGNSEWQGAMRAFCQTIWGTTEWGRTRDEDGLRAPRGRSWKTSRGTAPDGRRPIIEVLQKTADAVQEILDHLADVADKTRGMTTKYGKEAGEATFKDLTTGLDLWELTRLAATMAFIEIVTTFRSHMDKTGMNAEVENYHREFNEAATKLNKLKPELDVALRSAPTFQAEQARAQAFGARSLNEFKKEHSWQRDESQAPYVYSLDLATNEELSGGHTIDKHVGKTDTQLLQRLEDQANGAGKPSIPAASSFPDLESAQRYTQYCIRSNTTEIQDWLKNPPPDPPTDVFEVGSVPNQGPLSGPTVTGRISGVVNHQPTPVTDAHGVSTRLKYDPNLDPPFVIVTSMPA</sequence>